<feature type="transmembrane region" description="Helical" evidence="7">
    <location>
        <begin position="213"/>
        <end position="234"/>
    </location>
</feature>
<feature type="transmembrane region" description="Helical" evidence="7">
    <location>
        <begin position="36"/>
        <end position="54"/>
    </location>
</feature>
<evidence type="ECO:0000256" key="5">
    <source>
        <dbReference type="ARBA" id="ARBA00022989"/>
    </source>
</evidence>
<evidence type="ECO:0000256" key="1">
    <source>
        <dbReference type="ARBA" id="ARBA00004651"/>
    </source>
</evidence>
<reference evidence="9 10" key="2">
    <citation type="journal article" date="2012" name="Stand. Genomic Sci.">
        <title>Complete Genome Sequence of Clostridium clariflavum DSM 19732.</title>
        <authorList>
            <person name="Izquierdo J.A."/>
            <person name="Goodwin L."/>
            <person name="Davenport K.W."/>
            <person name="Teshima H."/>
            <person name="Bruce D."/>
            <person name="Detter C."/>
            <person name="Tapia R."/>
            <person name="Han S."/>
            <person name="Land M."/>
            <person name="Hauser L."/>
            <person name="Jeffries C.D."/>
            <person name="Han J."/>
            <person name="Pitluck S."/>
            <person name="Nolan M."/>
            <person name="Chen A."/>
            <person name="Huntemann M."/>
            <person name="Mavromatis K."/>
            <person name="Mikhailova N."/>
            <person name="Liolios K."/>
            <person name="Woyke T."/>
            <person name="Lynd L.R."/>
        </authorList>
    </citation>
    <scope>NUCLEOTIDE SEQUENCE [LARGE SCALE GENOMIC DNA]</scope>
    <source>
        <strain evidence="10">DSM 19732 / NBRC 101661 / EBR45</strain>
    </source>
</reference>
<comment type="subcellular location">
    <subcellularLocation>
        <location evidence="1">Cell membrane</location>
        <topology evidence="1">Multi-pass membrane protein</topology>
    </subcellularLocation>
</comment>
<evidence type="ECO:0000256" key="6">
    <source>
        <dbReference type="ARBA" id="ARBA00023136"/>
    </source>
</evidence>
<evidence type="ECO:0000313" key="9">
    <source>
        <dbReference type="EMBL" id="AEV69207.1"/>
    </source>
</evidence>
<feature type="transmembrane region" description="Helical" evidence="7">
    <location>
        <begin position="246"/>
        <end position="264"/>
    </location>
</feature>
<evidence type="ECO:0000256" key="7">
    <source>
        <dbReference type="SAM" id="Phobius"/>
    </source>
</evidence>
<comment type="similarity">
    <text evidence="2">Belongs to the EamA transporter family.</text>
</comment>
<feature type="domain" description="EamA" evidence="8">
    <location>
        <begin position="6"/>
        <end position="140"/>
    </location>
</feature>
<dbReference type="InterPro" id="IPR050638">
    <property type="entry name" value="AA-Vitamin_Transporters"/>
</dbReference>
<proteinExistence type="inferred from homology"/>
<keyword evidence="3" id="KW-1003">Cell membrane</keyword>
<evidence type="ECO:0000256" key="4">
    <source>
        <dbReference type="ARBA" id="ARBA00022692"/>
    </source>
</evidence>
<dbReference type="InterPro" id="IPR037185">
    <property type="entry name" value="EmrE-like"/>
</dbReference>
<dbReference type="eggNOG" id="COG0697">
    <property type="taxonomic scope" value="Bacteria"/>
</dbReference>
<dbReference type="SUPFAM" id="SSF103481">
    <property type="entry name" value="Multidrug resistance efflux transporter EmrE"/>
    <property type="match status" value="2"/>
</dbReference>
<dbReference type="EMBL" id="CP003065">
    <property type="protein sequence ID" value="AEV69207.1"/>
    <property type="molecule type" value="Genomic_DNA"/>
</dbReference>
<feature type="transmembrane region" description="Helical" evidence="7">
    <location>
        <begin position="270"/>
        <end position="288"/>
    </location>
</feature>
<dbReference type="STRING" id="720554.Clocl_2641"/>
<dbReference type="Gene3D" id="1.10.3730.20">
    <property type="match status" value="1"/>
</dbReference>
<dbReference type="KEGG" id="ccl:Clocl_2641"/>
<gene>
    <name evidence="9" type="ordered locus">Clocl_2641</name>
</gene>
<feature type="domain" description="EamA" evidence="8">
    <location>
        <begin position="155"/>
        <end position="286"/>
    </location>
</feature>
<feature type="transmembrane region" description="Helical" evidence="7">
    <location>
        <begin position="66"/>
        <end position="84"/>
    </location>
</feature>
<dbReference type="PANTHER" id="PTHR32322:SF18">
    <property type="entry name" value="S-ADENOSYLMETHIONINE_S-ADENOSYLHOMOCYSTEINE TRANSPORTER"/>
    <property type="match status" value="1"/>
</dbReference>
<keyword evidence="4 7" id="KW-0812">Transmembrane</keyword>
<dbReference type="OrthoDB" id="9813604at2"/>
<feature type="transmembrane region" description="Helical" evidence="7">
    <location>
        <begin position="153"/>
        <end position="174"/>
    </location>
</feature>
<evidence type="ECO:0000256" key="3">
    <source>
        <dbReference type="ARBA" id="ARBA00022475"/>
    </source>
</evidence>
<keyword evidence="5 7" id="KW-1133">Transmembrane helix</keyword>
<feature type="transmembrane region" description="Helical" evidence="7">
    <location>
        <begin position="96"/>
        <end position="116"/>
    </location>
</feature>
<dbReference type="InterPro" id="IPR000620">
    <property type="entry name" value="EamA_dom"/>
</dbReference>
<feature type="transmembrane region" description="Helical" evidence="7">
    <location>
        <begin position="7"/>
        <end position="24"/>
    </location>
</feature>
<dbReference type="PANTHER" id="PTHR32322">
    <property type="entry name" value="INNER MEMBRANE TRANSPORTER"/>
    <property type="match status" value="1"/>
</dbReference>
<feature type="transmembrane region" description="Helical" evidence="7">
    <location>
        <begin position="186"/>
        <end position="207"/>
    </location>
</feature>
<dbReference type="RefSeq" id="WP_014255767.1">
    <property type="nucleotide sequence ID" value="NC_016627.1"/>
</dbReference>
<name>G8M1J2_ACECE</name>
<evidence type="ECO:0000259" key="8">
    <source>
        <dbReference type="Pfam" id="PF00892"/>
    </source>
</evidence>
<keyword evidence="6 7" id="KW-0472">Membrane</keyword>
<organism evidence="9 10">
    <name type="scientific">Acetivibrio clariflavus (strain DSM 19732 / NBRC 101661 / EBR45)</name>
    <name type="common">Clostridium clariflavum</name>
    <dbReference type="NCBI Taxonomy" id="720554"/>
    <lineage>
        <taxon>Bacteria</taxon>
        <taxon>Bacillati</taxon>
        <taxon>Bacillota</taxon>
        <taxon>Clostridia</taxon>
        <taxon>Eubacteriales</taxon>
        <taxon>Oscillospiraceae</taxon>
        <taxon>Acetivibrio</taxon>
    </lineage>
</organism>
<dbReference type="Pfam" id="PF00892">
    <property type="entry name" value="EamA"/>
    <property type="match status" value="2"/>
</dbReference>
<sequence precursor="true">MKPGKLGYLYILITIIFFSTYEVVSKTLVNRVNPFQVNFLRFFIGGILLFIVLLAKGDISIESKDLGKVMIVGIINVVLSMNLLQLSLNMPDSKASIAAVIFSSNPIFVTFFAAFITGEKINLNKIFGLLFGVLGVILISLDGIKIDHVNLKSPVLALLSALLYGLYTVLGGKVSKKIGSLKMNSYSFLLGSLTLLPFLIIFKVPVIKFDYSVSFQILYLSLFVTGIAYLTYFMGLAQTGAGKGSLVFFLKPVLASIFSMVILGERITSGFVMGTILIIFGITLVLYWNKETPKNSKNLQ</sequence>
<evidence type="ECO:0000313" key="10">
    <source>
        <dbReference type="Proteomes" id="UP000005435"/>
    </source>
</evidence>
<evidence type="ECO:0000256" key="2">
    <source>
        <dbReference type="ARBA" id="ARBA00007362"/>
    </source>
</evidence>
<dbReference type="Proteomes" id="UP000005435">
    <property type="component" value="Chromosome"/>
</dbReference>
<feature type="transmembrane region" description="Helical" evidence="7">
    <location>
        <begin position="123"/>
        <end position="141"/>
    </location>
</feature>
<protein>
    <submittedName>
        <fullName evidence="9">Putative permease, DMT superfamily</fullName>
    </submittedName>
</protein>
<accession>G8M1J2</accession>
<dbReference type="GO" id="GO:0005886">
    <property type="term" value="C:plasma membrane"/>
    <property type="evidence" value="ECO:0007669"/>
    <property type="project" value="UniProtKB-SubCell"/>
</dbReference>
<keyword evidence="10" id="KW-1185">Reference proteome</keyword>
<reference evidence="10" key="1">
    <citation type="submission" date="2011-12" db="EMBL/GenBank/DDBJ databases">
        <title>Complete sequence of Clostridium clariflavum DSM 19732.</title>
        <authorList>
            <consortium name="US DOE Joint Genome Institute"/>
            <person name="Lucas S."/>
            <person name="Han J."/>
            <person name="Lapidus A."/>
            <person name="Cheng J.-F."/>
            <person name="Goodwin L."/>
            <person name="Pitluck S."/>
            <person name="Peters L."/>
            <person name="Teshima H."/>
            <person name="Detter J.C."/>
            <person name="Han C."/>
            <person name="Tapia R."/>
            <person name="Land M."/>
            <person name="Hauser L."/>
            <person name="Kyrpides N."/>
            <person name="Ivanova N."/>
            <person name="Pagani I."/>
            <person name="Kitzmiller T."/>
            <person name="Lynd L."/>
            <person name="Izquierdo J."/>
            <person name="Woyke T."/>
        </authorList>
    </citation>
    <scope>NUCLEOTIDE SEQUENCE [LARGE SCALE GENOMIC DNA]</scope>
    <source>
        <strain evidence="10">DSM 19732 / NBRC 101661 / EBR45</strain>
    </source>
</reference>
<dbReference type="AlphaFoldDB" id="G8M1J2"/>
<dbReference type="HOGENOM" id="CLU_033863_4_1_9"/>